<evidence type="ECO:0000313" key="2">
    <source>
        <dbReference type="Proteomes" id="UP001172083"/>
    </source>
</evidence>
<gene>
    <name evidence="1" type="ORF">QQ020_26680</name>
</gene>
<dbReference type="Proteomes" id="UP001172083">
    <property type="component" value="Unassembled WGS sequence"/>
</dbReference>
<comment type="caution">
    <text evidence="1">The sequence shown here is derived from an EMBL/GenBank/DDBJ whole genome shotgun (WGS) entry which is preliminary data.</text>
</comment>
<reference evidence="1" key="1">
    <citation type="submission" date="2023-06" db="EMBL/GenBank/DDBJ databases">
        <title>Genomic of Agaribacillus aureum.</title>
        <authorList>
            <person name="Wang G."/>
        </authorList>
    </citation>
    <scope>NUCLEOTIDE SEQUENCE</scope>
    <source>
        <strain evidence="1">BMA12</strain>
    </source>
</reference>
<proteinExistence type="predicted"/>
<keyword evidence="2" id="KW-1185">Reference proteome</keyword>
<dbReference type="RefSeq" id="WP_346761030.1">
    <property type="nucleotide sequence ID" value="NZ_JAUJEB010000007.1"/>
</dbReference>
<dbReference type="InterPro" id="IPR005601">
    <property type="entry name" value="Tail_fibre_p36"/>
</dbReference>
<name>A0ABT8LD49_9BACT</name>
<organism evidence="1 2">
    <name type="scientific">Agaribacillus aureus</name>
    <dbReference type="NCBI Taxonomy" id="3051825"/>
    <lineage>
        <taxon>Bacteria</taxon>
        <taxon>Pseudomonadati</taxon>
        <taxon>Bacteroidota</taxon>
        <taxon>Cytophagia</taxon>
        <taxon>Cytophagales</taxon>
        <taxon>Splendidivirgaceae</taxon>
        <taxon>Agaribacillus</taxon>
    </lineage>
</organism>
<dbReference type="Pfam" id="PF03903">
    <property type="entry name" value="Phage_T4_gp36"/>
    <property type="match status" value="1"/>
</dbReference>
<evidence type="ECO:0000313" key="1">
    <source>
        <dbReference type="EMBL" id="MDN5215692.1"/>
    </source>
</evidence>
<protein>
    <submittedName>
        <fullName evidence="1">Tail fiber protein</fullName>
    </submittedName>
</protein>
<dbReference type="EMBL" id="JAUJEB010000007">
    <property type="protein sequence ID" value="MDN5215692.1"/>
    <property type="molecule type" value="Genomic_DNA"/>
</dbReference>
<sequence length="328" mass="36093">MKKLIVGLLVGQGASLAQDIHVRNNGVSQTSVAIIRSDNASGDQLQSQTSDLDFQIWDSNTRLTIPQGRIGMVGHSTGSQSWEASGRMAFYTTNVAYPSPVLSERMRIDENGNIGIGTSSPQGKLQIQGVSGEQQQGQIHIVGNGLNGSGDAYVSFEEGAETNSKWSVGVKDNDNAFSISYGLTMDTSPKLIIKKVSGNVGIGTTTPDSKLTVMGNIHAREVKVTVNAGADFVFEDHYNLPSLELLEKYLRENKHLPEIAPAKEMEENGICLSAMNIKLLQKIEELTLYTINQEKKIKKLEMENETFRTLQEKFIKLQFRLEKLESEN</sequence>
<accession>A0ABT8LD49</accession>